<feature type="chain" id="PRO_5009309489" evidence="1">
    <location>
        <begin position="23"/>
        <end position="77"/>
    </location>
</feature>
<proteinExistence type="predicted"/>
<dbReference type="AlphaFoldDB" id="A0A1I7UX90"/>
<organism evidence="2 3">
    <name type="scientific">Caenorhabditis tropicalis</name>
    <dbReference type="NCBI Taxonomy" id="1561998"/>
    <lineage>
        <taxon>Eukaryota</taxon>
        <taxon>Metazoa</taxon>
        <taxon>Ecdysozoa</taxon>
        <taxon>Nematoda</taxon>
        <taxon>Chromadorea</taxon>
        <taxon>Rhabditida</taxon>
        <taxon>Rhabditina</taxon>
        <taxon>Rhabditomorpha</taxon>
        <taxon>Rhabditoidea</taxon>
        <taxon>Rhabditidae</taxon>
        <taxon>Peloderinae</taxon>
        <taxon>Caenorhabditis</taxon>
    </lineage>
</organism>
<dbReference type="eggNOG" id="KOG3656">
    <property type="taxonomic scope" value="Eukaryota"/>
</dbReference>
<feature type="signal peptide" evidence="1">
    <location>
        <begin position="1"/>
        <end position="22"/>
    </location>
</feature>
<name>A0A1I7UX90_9PELO</name>
<sequence>MQFNVFHLFFLALFFFISSVDSAPSHSEQDIEALMGLQDKVNEYLGSSNLNAAEKKKIEDMMAHKQSEIEKSFGKKK</sequence>
<keyword evidence="1" id="KW-0732">Signal</keyword>
<evidence type="ECO:0000313" key="2">
    <source>
        <dbReference type="Proteomes" id="UP000095282"/>
    </source>
</evidence>
<keyword evidence="2" id="KW-1185">Reference proteome</keyword>
<protein>
    <submittedName>
        <fullName evidence="3">Uncharacterized protein</fullName>
    </submittedName>
</protein>
<dbReference type="STRING" id="1561998.A0A1I7UX90"/>
<evidence type="ECO:0000313" key="3">
    <source>
        <dbReference type="WBParaSite" id="Csp11.Scaffold630.g20251.t1"/>
    </source>
</evidence>
<reference evidence="3" key="1">
    <citation type="submission" date="2016-11" db="UniProtKB">
        <authorList>
            <consortium name="WormBaseParasite"/>
        </authorList>
    </citation>
    <scope>IDENTIFICATION</scope>
</reference>
<dbReference type="WBParaSite" id="Csp11.Scaffold630.g20251.t1">
    <property type="protein sequence ID" value="Csp11.Scaffold630.g20251.t1"/>
    <property type="gene ID" value="Csp11.Scaffold630.g20251"/>
</dbReference>
<dbReference type="Proteomes" id="UP000095282">
    <property type="component" value="Unplaced"/>
</dbReference>
<evidence type="ECO:0000256" key="1">
    <source>
        <dbReference type="SAM" id="SignalP"/>
    </source>
</evidence>
<accession>A0A1I7UX90</accession>